<evidence type="ECO:0000256" key="1">
    <source>
        <dbReference type="ARBA" id="ARBA00004196"/>
    </source>
</evidence>
<dbReference type="AlphaFoldDB" id="A0A4Y8LNV4"/>
<evidence type="ECO:0000259" key="7">
    <source>
        <dbReference type="PROSITE" id="PS51352"/>
    </source>
</evidence>
<keyword evidence="6" id="KW-1133">Transmembrane helix</keyword>
<reference evidence="8 9" key="1">
    <citation type="submission" date="2019-03" db="EMBL/GenBank/DDBJ databases">
        <authorList>
            <person name="Yang Y."/>
        </authorList>
    </citation>
    <scope>NUCLEOTIDE SEQUENCE [LARGE SCALE GENOMIC DNA]</scope>
    <source>
        <strain evidence="8 9">ASL-1</strain>
    </source>
</reference>
<accession>A0A4Y8LNV4</accession>
<dbReference type="InterPro" id="IPR000866">
    <property type="entry name" value="AhpC/TSA"/>
</dbReference>
<evidence type="ECO:0000256" key="5">
    <source>
        <dbReference type="ARBA" id="ARBA00023284"/>
    </source>
</evidence>
<evidence type="ECO:0000313" key="8">
    <source>
        <dbReference type="EMBL" id="TFE03121.1"/>
    </source>
</evidence>
<comment type="subcellular location">
    <subcellularLocation>
        <location evidence="1">Cell envelope</location>
    </subcellularLocation>
</comment>
<dbReference type="NCBIfam" id="NF002854">
    <property type="entry name" value="PRK03147.1"/>
    <property type="match status" value="1"/>
</dbReference>
<keyword evidence="5" id="KW-0676">Redox-active center</keyword>
<keyword evidence="6" id="KW-0812">Transmembrane</keyword>
<protein>
    <submittedName>
        <fullName evidence="8">Thiol-disulfide oxidoreductase ResA</fullName>
    </submittedName>
</protein>
<evidence type="ECO:0000313" key="9">
    <source>
        <dbReference type="Proteomes" id="UP000297776"/>
    </source>
</evidence>
<dbReference type="GO" id="GO:0017004">
    <property type="term" value="P:cytochrome complex assembly"/>
    <property type="evidence" value="ECO:0007669"/>
    <property type="project" value="UniProtKB-KW"/>
</dbReference>
<dbReference type="InterPro" id="IPR036249">
    <property type="entry name" value="Thioredoxin-like_sf"/>
</dbReference>
<dbReference type="GO" id="GO:0030313">
    <property type="term" value="C:cell envelope"/>
    <property type="evidence" value="ECO:0007669"/>
    <property type="project" value="UniProtKB-SubCell"/>
</dbReference>
<keyword evidence="3" id="KW-0735">Signal-anchor</keyword>
<keyword evidence="6" id="KW-0472">Membrane</keyword>
<dbReference type="PANTHER" id="PTHR42852">
    <property type="entry name" value="THIOL:DISULFIDE INTERCHANGE PROTEIN DSBE"/>
    <property type="match status" value="1"/>
</dbReference>
<sequence>MTALKGVANVSDRKKKRLIMRVSILAVLLAAISYTIYSSVAGDERLLVKAGDQAPDFKLEDLTGESHQLSDYQGQGVFLNFWGTWCKPCEKEFPFMQNQYEVYQDQGIEVIAVNVGESEFKVSNFANEYGLTFPVVRDVNKDVMDAYSIGPLPTTMLISPDGEIIKVIKGEMTEEMVASYMEMIKPESQESSE</sequence>
<dbReference type="GO" id="GO:0016491">
    <property type="term" value="F:oxidoreductase activity"/>
    <property type="evidence" value="ECO:0007669"/>
    <property type="project" value="InterPro"/>
</dbReference>
<keyword evidence="9" id="KW-1185">Reference proteome</keyword>
<gene>
    <name evidence="8" type="primary">resA</name>
    <name evidence="8" type="ORF">E2626_04725</name>
</gene>
<feature type="domain" description="Thioredoxin" evidence="7">
    <location>
        <begin position="48"/>
        <end position="186"/>
    </location>
</feature>
<dbReference type="OrthoDB" id="25753at2"/>
<evidence type="ECO:0000256" key="4">
    <source>
        <dbReference type="ARBA" id="ARBA00023157"/>
    </source>
</evidence>
<dbReference type="GO" id="GO:0016209">
    <property type="term" value="F:antioxidant activity"/>
    <property type="evidence" value="ECO:0007669"/>
    <property type="project" value="InterPro"/>
</dbReference>
<dbReference type="CDD" id="cd02966">
    <property type="entry name" value="TlpA_like_family"/>
    <property type="match status" value="1"/>
</dbReference>
<comment type="caution">
    <text evidence="8">The sequence shown here is derived from an EMBL/GenBank/DDBJ whole genome shotgun (WGS) entry which is preliminary data.</text>
</comment>
<dbReference type="InterPro" id="IPR050553">
    <property type="entry name" value="Thioredoxin_ResA/DsbE_sf"/>
</dbReference>
<dbReference type="PROSITE" id="PS51352">
    <property type="entry name" value="THIOREDOXIN_2"/>
    <property type="match status" value="1"/>
</dbReference>
<proteinExistence type="predicted"/>
<dbReference type="Gene3D" id="3.40.30.10">
    <property type="entry name" value="Glutaredoxin"/>
    <property type="match status" value="1"/>
</dbReference>
<keyword evidence="4" id="KW-1015">Disulfide bond</keyword>
<dbReference type="InterPro" id="IPR013766">
    <property type="entry name" value="Thioredoxin_domain"/>
</dbReference>
<dbReference type="PANTHER" id="PTHR42852:SF6">
    <property type="entry name" value="THIOL:DISULFIDE INTERCHANGE PROTEIN DSBE"/>
    <property type="match status" value="1"/>
</dbReference>
<organism evidence="8 9">
    <name type="scientific">Jeotgalibacillus salarius</name>
    <dbReference type="NCBI Taxonomy" id="546023"/>
    <lineage>
        <taxon>Bacteria</taxon>
        <taxon>Bacillati</taxon>
        <taxon>Bacillota</taxon>
        <taxon>Bacilli</taxon>
        <taxon>Bacillales</taxon>
        <taxon>Caryophanaceae</taxon>
        <taxon>Jeotgalibacillus</taxon>
    </lineage>
</organism>
<keyword evidence="2" id="KW-0201">Cytochrome c-type biogenesis</keyword>
<evidence type="ECO:0000256" key="3">
    <source>
        <dbReference type="ARBA" id="ARBA00022968"/>
    </source>
</evidence>
<dbReference type="EMBL" id="SORX01000002">
    <property type="protein sequence ID" value="TFE03121.1"/>
    <property type="molecule type" value="Genomic_DNA"/>
</dbReference>
<evidence type="ECO:0000256" key="2">
    <source>
        <dbReference type="ARBA" id="ARBA00022748"/>
    </source>
</evidence>
<dbReference type="Pfam" id="PF00578">
    <property type="entry name" value="AhpC-TSA"/>
    <property type="match status" value="1"/>
</dbReference>
<feature type="transmembrane region" description="Helical" evidence="6">
    <location>
        <begin position="18"/>
        <end position="37"/>
    </location>
</feature>
<dbReference type="SUPFAM" id="SSF52833">
    <property type="entry name" value="Thioredoxin-like"/>
    <property type="match status" value="1"/>
</dbReference>
<dbReference type="Proteomes" id="UP000297776">
    <property type="component" value="Unassembled WGS sequence"/>
</dbReference>
<name>A0A4Y8LNV4_9BACL</name>
<evidence type="ECO:0000256" key="6">
    <source>
        <dbReference type="SAM" id="Phobius"/>
    </source>
</evidence>